<comment type="caution">
    <text evidence="1">The sequence shown here is derived from an EMBL/GenBank/DDBJ whole genome shotgun (WGS) entry which is preliminary data.</text>
</comment>
<organism evidence="1">
    <name type="scientific">Acidithiobacillus ferrianus</name>
    <dbReference type="NCBI Taxonomy" id="2678518"/>
    <lineage>
        <taxon>Bacteria</taxon>
        <taxon>Pseudomonadati</taxon>
        <taxon>Pseudomonadota</taxon>
        <taxon>Acidithiobacillia</taxon>
        <taxon>Acidithiobacillales</taxon>
        <taxon>Acidithiobacillaceae</taxon>
        <taxon>Acidithiobacillus</taxon>
    </lineage>
</organism>
<dbReference type="EMBL" id="WNJL01000035">
    <property type="protein sequence ID" value="NDU42822.1"/>
    <property type="molecule type" value="Genomic_DNA"/>
</dbReference>
<dbReference type="AlphaFoldDB" id="A0A845U5B7"/>
<protein>
    <submittedName>
        <fullName evidence="1">Outer membrane beta-barrel protein</fullName>
    </submittedName>
</protein>
<dbReference type="InterPro" id="IPR011486">
    <property type="entry name" value="BBP2"/>
</dbReference>
<accession>A0A845U5B7</accession>
<dbReference type="Pfam" id="PF07642">
    <property type="entry name" value="BBP2"/>
    <property type="match status" value="1"/>
</dbReference>
<name>A0A845U5B7_9PROT</name>
<evidence type="ECO:0000313" key="1">
    <source>
        <dbReference type="EMBL" id="NDU42822.1"/>
    </source>
</evidence>
<proteinExistence type="predicted"/>
<sequence length="95" mass="10514">MLHVNYDISKHWSVASGIDYTTSGDSVVSGYYQCYGPGASALGVTVTPTYTNHGWFIRNELSYVRLQNFTLGHGFGSNGLAPDQIRDIIESGFWF</sequence>
<reference evidence="1" key="1">
    <citation type="submission" date="2019-11" db="EMBL/GenBank/DDBJ databases">
        <title>Acidithiobacillus ferrianus sp. nov.: a facultatively anaerobic and extremely acidophilic chemolithoautotroph.</title>
        <authorList>
            <person name="Norris P.R."/>
            <person name="Falagan C."/>
            <person name="Moya-Beltran A."/>
            <person name="Castro M."/>
            <person name="Quatrini R."/>
            <person name="Johnson D.B."/>
        </authorList>
    </citation>
    <scope>NUCLEOTIDE SEQUENCE [LARGE SCALE GENOMIC DNA]</scope>
    <source>
        <strain evidence="1">MG</strain>
    </source>
</reference>
<gene>
    <name evidence="1" type="ORF">GL267_09275</name>
</gene>
<dbReference type="RefSeq" id="WP_163098065.1">
    <property type="nucleotide sequence ID" value="NZ_CP127523.1"/>
</dbReference>